<proteinExistence type="predicted"/>
<accession>A0ABW0QV03</accession>
<sequence length="326" mass="35345">MLSEDVIIGIDGGGTRTRVMVCDLLGNVLAYCEKGSASVYRDRNASHNVQGAIAEALELAGKERHHVRGVGAGIAGYDSESDLEWIVPLTELPGLACPKWHVNDAIVAHYGAHLANPGIIVISGTGSIVVGINENGQYLRNYDFHHYAASAARFIAYDAVFEVLAGNTDETDESLVQSMLRHWGVQSLSDLFELARQGFTEERQQRDKLFGRFAPTVTEAAEHGSSLAIKVCNRAISQIKVGIELLAASFANDTVDVAFIGSVINSAYFARTVSETLLQGNNRRYNVVQPKLPPVAGGVLYAMNRLTLPITDGIVSNIQKSRYSRL</sequence>
<evidence type="ECO:0000313" key="2">
    <source>
        <dbReference type="EMBL" id="MFC5528816.1"/>
    </source>
</evidence>
<dbReference type="CDD" id="cd24007">
    <property type="entry name" value="ASKHA_NBD_eukNAGK-like"/>
    <property type="match status" value="1"/>
</dbReference>
<protein>
    <submittedName>
        <fullName evidence="2">BadF/BadG/BcrA/BcrD ATPase family protein</fullName>
    </submittedName>
</protein>
<dbReference type="SUPFAM" id="SSF53067">
    <property type="entry name" value="Actin-like ATPase domain"/>
    <property type="match status" value="1"/>
</dbReference>
<comment type="caution">
    <text evidence="2">The sequence shown here is derived from an EMBL/GenBank/DDBJ whole genome shotgun (WGS) entry which is preliminary data.</text>
</comment>
<keyword evidence="3" id="KW-1185">Reference proteome</keyword>
<dbReference type="Gene3D" id="3.30.420.40">
    <property type="match status" value="2"/>
</dbReference>
<dbReference type="PANTHER" id="PTHR43190:SF3">
    <property type="entry name" value="N-ACETYL-D-GLUCOSAMINE KINASE"/>
    <property type="match status" value="1"/>
</dbReference>
<reference evidence="3" key="1">
    <citation type="journal article" date="2019" name="Int. J. Syst. Evol. Microbiol.">
        <title>The Global Catalogue of Microorganisms (GCM) 10K type strain sequencing project: providing services to taxonomists for standard genome sequencing and annotation.</title>
        <authorList>
            <consortium name="The Broad Institute Genomics Platform"/>
            <consortium name="The Broad Institute Genome Sequencing Center for Infectious Disease"/>
            <person name="Wu L."/>
            <person name="Ma J."/>
        </authorList>
    </citation>
    <scope>NUCLEOTIDE SEQUENCE [LARGE SCALE GENOMIC DNA]</scope>
    <source>
        <strain evidence="3">CGMCC 1.18578</strain>
    </source>
</reference>
<dbReference type="RefSeq" id="WP_378110682.1">
    <property type="nucleotide sequence ID" value="NZ_JBHSNC010000013.1"/>
</dbReference>
<gene>
    <name evidence="2" type="ORF">ACFPQ4_05015</name>
</gene>
<feature type="domain" description="ATPase BadF/BadG/BcrA/BcrD type" evidence="1">
    <location>
        <begin position="8"/>
        <end position="302"/>
    </location>
</feature>
<name>A0ABW0QV03_9BACL</name>
<evidence type="ECO:0000313" key="3">
    <source>
        <dbReference type="Proteomes" id="UP001596108"/>
    </source>
</evidence>
<dbReference type="Proteomes" id="UP001596108">
    <property type="component" value="Unassembled WGS sequence"/>
</dbReference>
<dbReference type="EMBL" id="JBHSNC010000013">
    <property type="protein sequence ID" value="MFC5528816.1"/>
    <property type="molecule type" value="Genomic_DNA"/>
</dbReference>
<evidence type="ECO:0000259" key="1">
    <source>
        <dbReference type="Pfam" id="PF01869"/>
    </source>
</evidence>
<dbReference type="Pfam" id="PF01869">
    <property type="entry name" value="BcrAD_BadFG"/>
    <property type="match status" value="1"/>
</dbReference>
<organism evidence="2 3">
    <name type="scientific">Cohnella yongneupensis</name>
    <dbReference type="NCBI Taxonomy" id="425006"/>
    <lineage>
        <taxon>Bacteria</taxon>
        <taxon>Bacillati</taxon>
        <taxon>Bacillota</taxon>
        <taxon>Bacilli</taxon>
        <taxon>Bacillales</taxon>
        <taxon>Paenibacillaceae</taxon>
        <taxon>Cohnella</taxon>
    </lineage>
</organism>
<dbReference type="InterPro" id="IPR002731">
    <property type="entry name" value="ATPase_BadF"/>
</dbReference>
<dbReference type="InterPro" id="IPR043129">
    <property type="entry name" value="ATPase_NBD"/>
</dbReference>
<dbReference type="InterPro" id="IPR052519">
    <property type="entry name" value="Euk-type_GlcNAc_Kinase"/>
</dbReference>
<dbReference type="PANTHER" id="PTHR43190">
    <property type="entry name" value="N-ACETYL-D-GLUCOSAMINE KINASE"/>
    <property type="match status" value="1"/>
</dbReference>